<dbReference type="EMBL" id="ML986758">
    <property type="protein sequence ID" value="KAF2258538.1"/>
    <property type="molecule type" value="Genomic_DNA"/>
</dbReference>
<accession>A0A9P4MYI0</accession>
<dbReference type="Proteomes" id="UP000800093">
    <property type="component" value="Unassembled WGS sequence"/>
</dbReference>
<evidence type="ECO:0000313" key="2">
    <source>
        <dbReference type="Proteomes" id="UP000800093"/>
    </source>
</evidence>
<dbReference type="OrthoDB" id="5043970at2759"/>
<name>A0A9P4MYI0_9PLEO</name>
<dbReference type="AlphaFoldDB" id="A0A9P4MYI0"/>
<proteinExistence type="predicted"/>
<evidence type="ECO:0000313" key="1">
    <source>
        <dbReference type="EMBL" id="KAF2258538.1"/>
    </source>
</evidence>
<protein>
    <submittedName>
        <fullName evidence="1">Uncharacterized protein</fullName>
    </submittedName>
</protein>
<organism evidence="1 2">
    <name type="scientific">Lojkania enalia</name>
    <dbReference type="NCBI Taxonomy" id="147567"/>
    <lineage>
        <taxon>Eukaryota</taxon>
        <taxon>Fungi</taxon>
        <taxon>Dikarya</taxon>
        <taxon>Ascomycota</taxon>
        <taxon>Pezizomycotina</taxon>
        <taxon>Dothideomycetes</taxon>
        <taxon>Pleosporomycetidae</taxon>
        <taxon>Pleosporales</taxon>
        <taxon>Pleosporales incertae sedis</taxon>
        <taxon>Lojkania</taxon>
    </lineage>
</organism>
<comment type="caution">
    <text evidence="1">The sequence shown here is derived from an EMBL/GenBank/DDBJ whole genome shotgun (WGS) entry which is preliminary data.</text>
</comment>
<keyword evidence="2" id="KW-1185">Reference proteome</keyword>
<reference evidence="2" key="1">
    <citation type="journal article" date="2020" name="Stud. Mycol.">
        <title>101 Dothideomycetes genomes: A test case for predicting lifestyles and emergence of pathogens.</title>
        <authorList>
            <person name="Haridas S."/>
            <person name="Albert R."/>
            <person name="Binder M."/>
            <person name="Bloem J."/>
            <person name="LaButti K."/>
            <person name="Salamov A."/>
            <person name="Andreopoulos B."/>
            <person name="Baker S."/>
            <person name="Barry K."/>
            <person name="Bills G."/>
            <person name="Bluhm B."/>
            <person name="Cannon C."/>
            <person name="Castanera R."/>
            <person name="Culley D."/>
            <person name="Daum C."/>
            <person name="Ezra D."/>
            <person name="Gonzalez J."/>
            <person name="Henrissat B."/>
            <person name="Kuo A."/>
            <person name="Liang C."/>
            <person name="Lipzen A."/>
            <person name="Lutzoni F."/>
            <person name="Magnuson J."/>
            <person name="Mondo S."/>
            <person name="Nolan M."/>
            <person name="Ohm R."/>
            <person name="Pangilinan J."/>
            <person name="Park H.-J."/>
            <person name="Ramirez L."/>
            <person name="Alfaro M."/>
            <person name="Sun H."/>
            <person name="Tritt A."/>
            <person name="Yoshinaga Y."/>
            <person name="Zwiers L.-H."/>
            <person name="Turgeon B."/>
            <person name="Goodwin S."/>
            <person name="Spatafora J."/>
            <person name="Crous P."/>
            <person name="Grigoriev I."/>
        </authorList>
    </citation>
    <scope>NUCLEOTIDE SEQUENCE [LARGE SCALE GENOMIC DNA]</scope>
    <source>
        <strain evidence="2">CBS 304.66</strain>
    </source>
</reference>
<gene>
    <name evidence="1" type="ORF">CC78DRAFT_478435</name>
</gene>
<sequence length="110" mass="11786">MTISADCRGGGDINTPDIESLFNSLQSRGGDRYLPSTSWVSTTLGSARVCVYNNYIFENTHVSNWEIGWGVRSVREQCCFTPYCGGGTQQGHGDSGLAVNIVTRSAGVAC</sequence>